<dbReference type="EMBL" id="CP001958">
    <property type="protein sequence ID" value="ADG99357.1"/>
    <property type="molecule type" value="Genomic_DNA"/>
</dbReference>
<proteinExistence type="predicted"/>
<protein>
    <submittedName>
        <fullName evidence="1">Uncharacterized protein</fullName>
    </submittedName>
</protein>
<reference evidence="1 2" key="1">
    <citation type="journal article" date="2010" name="Stand. Genomic Sci.">
        <title>Complete genome sequence of Segniliparus rotundus type strain (CDC 1076).</title>
        <authorList>
            <person name="Sikorski J."/>
            <person name="Lapidus A."/>
            <person name="Copeland A."/>
            <person name="Misra M."/>
            <person name="Glavina Del Rio T."/>
            <person name="Nolan M."/>
            <person name="Lucas S."/>
            <person name="Chen F."/>
            <person name="Tice H."/>
            <person name="Cheng J.F."/>
            <person name="Jando M."/>
            <person name="Schneider S."/>
            <person name="Bruce D."/>
            <person name="Goodwin L."/>
            <person name="Pitluck S."/>
            <person name="Liolios K."/>
            <person name="Mikhailova N."/>
            <person name="Pati A."/>
            <person name="Ivanova N."/>
            <person name="Mavromatis K."/>
            <person name="Chen A."/>
            <person name="Palaniappan K."/>
            <person name="Chertkov O."/>
            <person name="Land M."/>
            <person name="Hauser L."/>
            <person name="Chang Y.J."/>
            <person name="Jeffries C.D."/>
            <person name="Brettin T."/>
            <person name="Detter J.C."/>
            <person name="Han C."/>
            <person name="Rohde M."/>
            <person name="Goker M."/>
            <person name="Bristow J."/>
            <person name="Eisen J.A."/>
            <person name="Markowitz V."/>
            <person name="Hugenholtz P."/>
            <person name="Kyrpides N.C."/>
            <person name="Klenk H.P."/>
        </authorList>
    </citation>
    <scope>NUCLEOTIDE SEQUENCE [LARGE SCALE GENOMIC DNA]</scope>
    <source>
        <strain evidence="2">ATCC BAA-972 / CDC 1076 / CIP 108378 / DSM 44985 / JCM 13578</strain>
    </source>
</reference>
<keyword evidence="2" id="KW-1185">Reference proteome</keyword>
<dbReference type="AlphaFoldDB" id="D6ZDV0"/>
<sequence length="108" mass="12328">MSAYDEIYAYLRELERDKERELAAHHAEREQRRRLALLCAIEPDPGELAAELGNITIDARGELRRVEFTDDASDIDLPSLARYSLSAINDGFNQLVKQQLTEQLAEQP</sequence>
<name>D6ZDV0_SEGRD</name>
<evidence type="ECO:0000313" key="2">
    <source>
        <dbReference type="Proteomes" id="UP000002247"/>
    </source>
</evidence>
<dbReference type="STRING" id="640132.Srot_2928"/>
<gene>
    <name evidence="1" type="ordered locus">Srot_2928</name>
</gene>
<accession>D6ZDV0</accession>
<dbReference type="Proteomes" id="UP000002247">
    <property type="component" value="Chromosome"/>
</dbReference>
<dbReference type="RefSeq" id="WP_013139804.1">
    <property type="nucleotide sequence ID" value="NC_014168.1"/>
</dbReference>
<dbReference type="HOGENOM" id="CLU_2195102_0_0_11"/>
<organism evidence="1 2">
    <name type="scientific">Segniliparus rotundus (strain ATCC BAA-972 / CDC 1076 / CIP 108378 / DSM 44985 / JCM 13578)</name>
    <dbReference type="NCBI Taxonomy" id="640132"/>
    <lineage>
        <taxon>Bacteria</taxon>
        <taxon>Bacillati</taxon>
        <taxon>Actinomycetota</taxon>
        <taxon>Actinomycetes</taxon>
        <taxon>Mycobacteriales</taxon>
        <taxon>Segniliparaceae</taxon>
        <taxon>Segniliparus</taxon>
    </lineage>
</organism>
<evidence type="ECO:0000313" key="1">
    <source>
        <dbReference type="EMBL" id="ADG99357.1"/>
    </source>
</evidence>
<dbReference type="KEGG" id="srt:Srot_2928"/>